<evidence type="ECO:0000313" key="2">
    <source>
        <dbReference type="EMBL" id="MBG9977217.1"/>
    </source>
</evidence>
<dbReference type="Proteomes" id="UP000823401">
    <property type="component" value="Unassembled WGS sequence"/>
</dbReference>
<name>A0ABS0LGT5_9LACT</name>
<gene>
    <name evidence="2" type="ORF">HYQ42_00335</name>
</gene>
<dbReference type="RefSeq" id="WP_197103069.1">
    <property type="nucleotide sequence ID" value="NZ_JACCEL010000001.1"/>
</dbReference>
<comment type="caution">
    <text evidence="2">The sequence shown here is derived from an EMBL/GenBank/DDBJ whole genome shotgun (WGS) entry which is preliminary data.</text>
</comment>
<organism evidence="2 3">
    <name type="scientific">Ruoffia tabacinasalis</name>
    <dbReference type="NCBI Taxonomy" id="87458"/>
    <lineage>
        <taxon>Bacteria</taxon>
        <taxon>Bacillati</taxon>
        <taxon>Bacillota</taxon>
        <taxon>Bacilli</taxon>
        <taxon>Lactobacillales</taxon>
        <taxon>Aerococcaceae</taxon>
        <taxon>Ruoffia</taxon>
    </lineage>
</organism>
<evidence type="ECO:0000313" key="3">
    <source>
        <dbReference type="Proteomes" id="UP000823401"/>
    </source>
</evidence>
<protein>
    <submittedName>
        <fullName evidence="2">Uncharacterized protein</fullName>
    </submittedName>
</protein>
<keyword evidence="1" id="KW-0175">Coiled coil</keyword>
<dbReference type="EMBL" id="JACCEL010000001">
    <property type="protein sequence ID" value="MBG9977217.1"/>
    <property type="molecule type" value="Genomic_DNA"/>
</dbReference>
<accession>A0ABS0LGT5</accession>
<proteinExistence type="predicted"/>
<keyword evidence="3" id="KW-1185">Reference proteome</keyword>
<evidence type="ECO:0000256" key="1">
    <source>
        <dbReference type="SAM" id="Coils"/>
    </source>
</evidence>
<reference evidence="2 3" key="1">
    <citation type="submission" date="2020-07" db="EMBL/GenBank/DDBJ databases">
        <title>Facklamia lactis sp. nov., isolated from raw milk.</title>
        <authorList>
            <person name="Doll E.V."/>
            <person name="Huptas C."/>
            <person name="Staib L."/>
            <person name="Wenning M."/>
            <person name="Scherer S."/>
        </authorList>
    </citation>
    <scope>NUCLEOTIDE SEQUENCE [LARGE SCALE GENOMIC DNA]</scope>
    <source>
        <strain evidence="2 3">DSM 104272</strain>
    </source>
</reference>
<feature type="coiled-coil region" evidence="1">
    <location>
        <begin position="47"/>
        <end position="116"/>
    </location>
</feature>
<sequence>MKMNIETIISFVVAVLGAGGVGALLKNHGDNRANKRDDDRDDFIVIKASLYEEIQRQKDQINSIEKKYNIILENYQTALKDKHQTEIELAKEKQINKEYATRIENLEKEVAKLKGEIT</sequence>